<sequence>MLIYFVFLNIAPKTDLTKAYKKAGLNVSSTRKNVPKLHEVIRQCVMVIRNKRRAALKAQMDKADEKDDISI</sequence>
<evidence type="ECO:0000313" key="1">
    <source>
        <dbReference type="EMBL" id="GAA0177314.1"/>
    </source>
</evidence>
<accession>A0AAV3RMX1</accession>
<evidence type="ECO:0000313" key="2">
    <source>
        <dbReference type="Proteomes" id="UP001454036"/>
    </source>
</evidence>
<dbReference type="EMBL" id="BAABME010010303">
    <property type="protein sequence ID" value="GAA0177314.1"/>
    <property type="molecule type" value="Genomic_DNA"/>
</dbReference>
<comment type="caution">
    <text evidence="1">The sequence shown here is derived from an EMBL/GenBank/DDBJ whole genome shotgun (WGS) entry which is preliminary data.</text>
</comment>
<organism evidence="1 2">
    <name type="scientific">Lithospermum erythrorhizon</name>
    <name type="common">Purple gromwell</name>
    <name type="synonym">Lithospermum officinale var. erythrorhizon</name>
    <dbReference type="NCBI Taxonomy" id="34254"/>
    <lineage>
        <taxon>Eukaryota</taxon>
        <taxon>Viridiplantae</taxon>
        <taxon>Streptophyta</taxon>
        <taxon>Embryophyta</taxon>
        <taxon>Tracheophyta</taxon>
        <taxon>Spermatophyta</taxon>
        <taxon>Magnoliopsida</taxon>
        <taxon>eudicotyledons</taxon>
        <taxon>Gunneridae</taxon>
        <taxon>Pentapetalae</taxon>
        <taxon>asterids</taxon>
        <taxon>lamiids</taxon>
        <taxon>Boraginales</taxon>
        <taxon>Boraginaceae</taxon>
        <taxon>Boraginoideae</taxon>
        <taxon>Lithospermeae</taxon>
        <taxon>Lithospermum</taxon>
    </lineage>
</organism>
<gene>
    <name evidence="1" type="ORF">LIER_29682</name>
</gene>
<dbReference type="AlphaFoldDB" id="A0AAV3RMX1"/>
<dbReference type="Proteomes" id="UP001454036">
    <property type="component" value="Unassembled WGS sequence"/>
</dbReference>
<keyword evidence="2" id="KW-1185">Reference proteome</keyword>
<proteinExistence type="predicted"/>
<name>A0AAV3RMX1_LITER</name>
<reference evidence="1 2" key="1">
    <citation type="submission" date="2024-01" db="EMBL/GenBank/DDBJ databases">
        <title>The complete chloroplast genome sequence of Lithospermum erythrorhizon: insights into the phylogenetic relationship among Boraginaceae species and the maternal lineages of purple gromwells.</title>
        <authorList>
            <person name="Okada T."/>
            <person name="Watanabe K."/>
        </authorList>
    </citation>
    <scope>NUCLEOTIDE SEQUENCE [LARGE SCALE GENOMIC DNA]</scope>
</reference>
<protein>
    <submittedName>
        <fullName evidence="1">Uncharacterized protein</fullName>
    </submittedName>
</protein>